<name>A0A7K6HTY9_9PASS</name>
<dbReference type="GO" id="GO:0005739">
    <property type="term" value="C:mitochondrion"/>
    <property type="evidence" value="ECO:0007669"/>
    <property type="project" value="TreeGrafter"/>
</dbReference>
<organism evidence="2 3">
    <name type="scientific">Dasyornis broadbenti</name>
    <name type="common">rufous bristle-bird</name>
    <dbReference type="NCBI Taxonomy" id="243059"/>
    <lineage>
        <taxon>Eukaryota</taxon>
        <taxon>Metazoa</taxon>
        <taxon>Chordata</taxon>
        <taxon>Craniata</taxon>
        <taxon>Vertebrata</taxon>
        <taxon>Euteleostomi</taxon>
        <taxon>Archelosauria</taxon>
        <taxon>Archosauria</taxon>
        <taxon>Dinosauria</taxon>
        <taxon>Saurischia</taxon>
        <taxon>Theropoda</taxon>
        <taxon>Coelurosauria</taxon>
        <taxon>Aves</taxon>
        <taxon>Neognathae</taxon>
        <taxon>Neoaves</taxon>
        <taxon>Telluraves</taxon>
        <taxon>Australaves</taxon>
        <taxon>Passeriformes</taxon>
        <taxon>Meliphagoidea</taxon>
        <taxon>Dasyornithidae</taxon>
        <taxon>Dasyornis</taxon>
    </lineage>
</organism>
<dbReference type="SUPFAM" id="SSF52096">
    <property type="entry name" value="ClpP/crotonase"/>
    <property type="match status" value="1"/>
</dbReference>
<accession>A0A7K6HTY9</accession>
<dbReference type="PANTHER" id="PTHR43149">
    <property type="entry name" value="ENOYL-COA HYDRATASE"/>
    <property type="match status" value="1"/>
</dbReference>
<dbReference type="EMBL" id="VZRN01002960">
    <property type="protein sequence ID" value="NWV78911.1"/>
    <property type="molecule type" value="Genomic_DNA"/>
</dbReference>
<protein>
    <submittedName>
        <fullName evidence="2">ECH1 protein</fullName>
    </submittedName>
</protein>
<dbReference type="CDD" id="cd06558">
    <property type="entry name" value="crotonase-like"/>
    <property type="match status" value="1"/>
</dbReference>
<comment type="caution">
    <text evidence="2">The sequence shown here is derived from an EMBL/GenBank/DDBJ whole genome shotgun (WGS) entry which is preliminary data.</text>
</comment>
<dbReference type="PANTHER" id="PTHR43149:SF1">
    <property type="entry name" value="DELTA(3,5)-DELTA(2,4)-DIENOYL-COA ISOMERASE, MITOCHONDRIAL"/>
    <property type="match status" value="1"/>
</dbReference>
<dbReference type="InterPro" id="IPR029045">
    <property type="entry name" value="ClpP/crotonase-like_dom_sf"/>
</dbReference>
<evidence type="ECO:0000313" key="2">
    <source>
        <dbReference type="EMBL" id="NWV78911.1"/>
    </source>
</evidence>
<dbReference type="InterPro" id="IPR045002">
    <property type="entry name" value="Ech1-like"/>
</dbReference>
<feature type="non-terminal residue" evidence="2">
    <location>
        <position position="144"/>
    </location>
</feature>
<proteinExistence type="inferred from homology"/>
<feature type="non-terminal residue" evidence="2">
    <location>
        <position position="1"/>
    </location>
</feature>
<dbReference type="AlphaFoldDB" id="A0A7K6HTY9"/>
<reference evidence="2 3" key="1">
    <citation type="submission" date="2019-09" db="EMBL/GenBank/DDBJ databases">
        <title>Bird 10,000 Genomes (B10K) Project - Family phase.</title>
        <authorList>
            <person name="Zhang G."/>
        </authorList>
    </citation>
    <scope>NUCLEOTIDE SEQUENCE [LARGE SCALE GENOMIC DNA]</scope>
    <source>
        <strain evidence="2">B10K-DU-029-49</strain>
        <tissue evidence="2">Liver</tissue>
    </source>
</reference>
<comment type="similarity">
    <text evidence="1">Belongs to the enoyl-CoA hydratase/isomerase family.</text>
</comment>
<evidence type="ECO:0000313" key="3">
    <source>
        <dbReference type="Proteomes" id="UP000521322"/>
    </source>
</evidence>
<dbReference type="Proteomes" id="UP000521322">
    <property type="component" value="Unassembled WGS sequence"/>
</dbReference>
<dbReference type="InterPro" id="IPR001753">
    <property type="entry name" value="Enoyl-CoA_hydra/iso"/>
</dbReference>
<sequence>GAAPREFREFGTLRLQRERQHILHLQLNRPNKRNAINLLCWRELVECFQDISRDSSCRAVVISGAGSAFTAGIDLSDLAGAFSVDPDDDVARRSWNLRQRILEFQESFSVMEKCPKPVIAAVHGPCIGAGEWGRRGGDWGRGGG</sequence>
<dbReference type="GO" id="GO:0051750">
    <property type="term" value="F:delta(3,5)-delta(2,4)-dienoyl-CoA isomerase activity"/>
    <property type="evidence" value="ECO:0007669"/>
    <property type="project" value="TreeGrafter"/>
</dbReference>
<evidence type="ECO:0000256" key="1">
    <source>
        <dbReference type="ARBA" id="ARBA00005254"/>
    </source>
</evidence>
<keyword evidence="3" id="KW-1185">Reference proteome</keyword>
<dbReference type="Pfam" id="PF00378">
    <property type="entry name" value="ECH_1"/>
    <property type="match status" value="1"/>
</dbReference>
<dbReference type="Gene3D" id="3.90.226.10">
    <property type="entry name" value="2-enoyl-CoA Hydratase, Chain A, domain 1"/>
    <property type="match status" value="1"/>
</dbReference>
<gene>
    <name evidence="2" type="primary">Ech1</name>
    <name evidence="2" type="ORF">DASBRO_R14754</name>
</gene>